<accession>A0AAU9STB1</accession>
<evidence type="ECO:0000256" key="10">
    <source>
        <dbReference type="SAM" id="SignalP"/>
    </source>
</evidence>
<dbReference type="GO" id="GO:0004650">
    <property type="term" value="F:polygalacturonase activity"/>
    <property type="evidence" value="ECO:0007669"/>
    <property type="project" value="InterPro"/>
</dbReference>
<name>A0AAU9STB1_THLAR</name>
<dbReference type="FunFam" id="2.160.20.10:FF:000056">
    <property type="entry name" value="Pectin lyase-like superfamily protein"/>
    <property type="match status" value="1"/>
</dbReference>
<evidence type="ECO:0000256" key="7">
    <source>
        <dbReference type="ARBA" id="ARBA00023316"/>
    </source>
</evidence>
<dbReference type="InterPro" id="IPR006626">
    <property type="entry name" value="PbH1"/>
</dbReference>
<dbReference type="InterPro" id="IPR011050">
    <property type="entry name" value="Pectin_lyase_fold/virulence"/>
</dbReference>
<dbReference type="GO" id="GO:0071555">
    <property type="term" value="P:cell wall organization"/>
    <property type="evidence" value="ECO:0007669"/>
    <property type="project" value="UniProtKB-KW"/>
</dbReference>
<evidence type="ECO:0000256" key="9">
    <source>
        <dbReference type="RuleBase" id="RU361169"/>
    </source>
</evidence>
<feature type="chain" id="PRO_5043560909" description="Polygalacturonase" evidence="10">
    <location>
        <begin position="22"/>
        <end position="432"/>
    </location>
</feature>
<keyword evidence="4" id="KW-0964">Secreted</keyword>
<protein>
    <recommendedName>
        <fullName evidence="13">Polygalacturonase</fullName>
    </recommendedName>
</protein>
<evidence type="ECO:0000256" key="2">
    <source>
        <dbReference type="ARBA" id="ARBA00008834"/>
    </source>
</evidence>
<evidence type="ECO:0008006" key="13">
    <source>
        <dbReference type="Google" id="ProtNLM"/>
    </source>
</evidence>
<dbReference type="Pfam" id="PF00295">
    <property type="entry name" value="Glyco_hydro_28"/>
    <property type="match status" value="2"/>
</dbReference>
<organism evidence="11 12">
    <name type="scientific">Thlaspi arvense</name>
    <name type="common">Field penny-cress</name>
    <dbReference type="NCBI Taxonomy" id="13288"/>
    <lineage>
        <taxon>Eukaryota</taxon>
        <taxon>Viridiplantae</taxon>
        <taxon>Streptophyta</taxon>
        <taxon>Embryophyta</taxon>
        <taxon>Tracheophyta</taxon>
        <taxon>Spermatophyta</taxon>
        <taxon>Magnoliopsida</taxon>
        <taxon>eudicotyledons</taxon>
        <taxon>Gunneridae</taxon>
        <taxon>Pentapetalae</taxon>
        <taxon>rosids</taxon>
        <taxon>malvids</taxon>
        <taxon>Brassicales</taxon>
        <taxon>Brassicaceae</taxon>
        <taxon>Thlaspideae</taxon>
        <taxon>Thlaspi</taxon>
    </lineage>
</organism>
<keyword evidence="6 9" id="KW-0326">Glycosidase</keyword>
<evidence type="ECO:0000313" key="12">
    <source>
        <dbReference type="Proteomes" id="UP000836841"/>
    </source>
</evidence>
<evidence type="ECO:0000256" key="3">
    <source>
        <dbReference type="ARBA" id="ARBA00022512"/>
    </source>
</evidence>
<comment type="similarity">
    <text evidence="2 9">Belongs to the glycosyl hydrolase 28 family.</text>
</comment>
<evidence type="ECO:0000256" key="8">
    <source>
        <dbReference type="PROSITE-ProRule" id="PRU10052"/>
    </source>
</evidence>
<keyword evidence="12" id="KW-1185">Reference proteome</keyword>
<feature type="signal peptide" evidence="10">
    <location>
        <begin position="1"/>
        <end position="21"/>
    </location>
</feature>
<evidence type="ECO:0000256" key="4">
    <source>
        <dbReference type="ARBA" id="ARBA00022525"/>
    </source>
</evidence>
<dbReference type="Gene3D" id="2.160.20.10">
    <property type="entry name" value="Single-stranded right-handed beta-helix, Pectin lyase-like"/>
    <property type="match status" value="1"/>
</dbReference>
<dbReference type="GO" id="GO:0005975">
    <property type="term" value="P:carbohydrate metabolic process"/>
    <property type="evidence" value="ECO:0007669"/>
    <property type="project" value="InterPro"/>
</dbReference>
<keyword evidence="5 9" id="KW-0378">Hydrolase</keyword>
<comment type="subcellular location">
    <subcellularLocation>
        <location evidence="1">Secreted</location>
        <location evidence="1">Cell wall</location>
    </subcellularLocation>
</comment>
<dbReference type="Proteomes" id="UP000836841">
    <property type="component" value="Chromosome 6"/>
</dbReference>
<evidence type="ECO:0000256" key="6">
    <source>
        <dbReference type="ARBA" id="ARBA00023295"/>
    </source>
</evidence>
<feature type="active site" evidence="8">
    <location>
        <position position="245"/>
    </location>
</feature>
<dbReference type="PROSITE" id="PS00502">
    <property type="entry name" value="POLYGALACTURONASE"/>
    <property type="match status" value="1"/>
</dbReference>
<evidence type="ECO:0000313" key="11">
    <source>
        <dbReference type="EMBL" id="CAH2072545.1"/>
    </source>
</evidence>
<proteinExistence type="inferred from homology"/>
<dbReference type="SUPFAM" id="SSF51126">
    <property type="entry name" value="Pectin lyase-like"/>
    <property type="match status" value="1"/>
</dbReference>
<keyword evidence="7" id="KW-0961">Cell wall biogenesis/degradation</keyword>
<evidence type="ECO:0000256" key="1">
    <source>
        <dbReference type="ARBA" id="ARBA00004191"/>
    </source>
</evidence>
<dbReference type="EMBL" id="OU466862">
    <property type="protein sequence ID" value="CAH2072545.1"/>
    <property type="molecule type" value="Genomic_DNA"/>
</dbReference>
<reference evidence="11 12" key="1">
    <citation type="submission" date="2022-03" db="EMBL/GenBank/DDBJ databases">
        <authorList>
            <person name="Nunn A."/>
            <person name="Chopra R."/>
            <person name="Nunn A."/>
            <person name="Contreras Garrido A."/>
        </authorList>
    </citation>
    <scope>NUCLEOTIDE SEQUENCE [LARGE SCALE GENOMIC DNA]</scope>
</reference>
<dbReference type="SMART" id="SM00710">
    <property type="entry name" value="PbH1"/>
    <property type="match status" value="5"/>
</dbReference>
<sequence>MKKSSLFFVLLCLFQLSKAVARKHKNGFESHGITTVTSFGAVGDGKIDDTQAFLNAWEAVCKGGSKGNTKLLVPSGKTFMIKPLTFAGPCKSSSISFLIRGNLVAPCYTWDVGRYPIWIRFDSINGLVVTGGGTIDGCGPVWWNIVPDRPTAMHFNNCNGLRLSKLRHLNSPRNHISLSCSEDIKVSDLNINAHFKSPNTDGIDISNCRGVDIRHSNISTGDDCIAINSGSSYINISDIFCGPGHGISIGSLGENGRFATVEEVIVKNCTLTNTDNGVRIKTYENGSGYARKISFDNINMVASKNPIIIDQNYHDTGTDGYVGFEESLDKSCHLSPAYQIQSSSNGRGVKVSNVRYSRIRGSSASDKAITLNCDAELGCADIMMDHVKIVSATSGRNLIASCNNAHGVFNDTLFFVKQKKDSLVCIPLVIRH</sequence>
<evidence type="ECO:0000256" key="5">
    <source>
        <dbReference type="ARBA" id="ARBA00022801"/>
    </source>
</evidence>
<dbReference type="InterPro" id="IPR012334">
    <property type="entry name" value="Pectin_lyas_fold"/>
</dbReference>
<keyword evidence="3" id="KW-0134">Cell wall</keyword>
<dbReference type="AlphaFoldDB" id="A0AAU9STB1"/>
<gene>
    <name evidence="11" type="ORF">TAV2_LOCUS21089</name>
</gene>
<keyword evidence="10" id="KW-0732">Signal</keyword>
<dbReference type="InterPro" id="IPR000743">
    <property type="entry name" value="Glyco_hydro_28"/>
</dbReference>
<dbReference type="PANTHER" id="PTHR31375">
    <property type="match status" value="1"/>
</dbReference>